<organism evidence="1 2">
    <name type="scientific">Paraglomus occultum</name>
    <dbReference type="NCBI Taxonomy" id="144539"/>
    <lineage>
        <taxon>Eukaryota</taxon>
        <taxon>Fungi</taxon>
        <taxon>Fungi incertae sedis</taxon>
        <taxon>Mucoromycota</taxon>
        <taxon>Glomeromycotina</taxon>
        <taxon>Glomeromycetes</taxon>
        <taxon>Paraglomerales</taxon>
        <taxon>Paraglomeraceae</taxon>
        <taxon>Paraglomus</taxon>
    </lineage>
</organism>
<dbReference type="Proteomes" id="UP000789572">
    <property type="component" value="Unassembled WGS sequence"/>
</dbReference>
<keyword evidence="2" id="KW-1185">Reference proteome</keyword>
<dbReference type="OrthoDB" id="2311114at2759"/>
<sequence>MTTNLSTTVCFSIEHGVNPPYPYSVKKQIRRWMKVADIDNKTAFEYQKHLRHLNIEEYIHVFIRWALEYIENMKTRTAAGKNVRTYRRPYDKPWQTNMKRVESNTSSIPSVNQFKGLLQTLFINLIYSKNLQSFSLDNTMDNDTCAQFMRLYEPKSASKLISTPIDTTSASQFKPYLDTVKSFLLDVSTYKSQLISHFAINCNTIRSLHFNFATYNGHTCQRIRETPSTMDLISSASSLISAQTSLRKLSIRGGIPRTIEMQNAIKQQAHALRSIIFGSVLFENWGVLDEIAACEKLEKLTLENCGEIKDEILQPIVEKRFCNLRKLKIVKCAINKDTVEALLKKSGGTIQTIAIDHSLSGGGDYPYIELFATHCSNVSKAELSVRHRDCVQILKLCQLCPSLSTLKIVFPTRYFDATNTYASTSSPFSFTSTPFSPMFPSLTSTSSHTCTPSIEKDFSLFFSHLSSIQLPSLCTLHISHSPPFSASSLRTFFKLSRPPLREVAFIDIKEFNDEHLSINGSIGQKPSLMNAISRRREQFE</sequence>
<evidence type="ECO:0000313" key="2">
    <source>
        <dbReference type="Proteomes" id="UP000789572"/>
    </source>
</evidence>
<dbReference type="EMBL" id="CAJVPJ010000810">
    <property type="protein sequence ID" value="CAG8557940.1"/>
    <property type="molecule type" value="Genomic_DNA"/>
</dbReference>
<dbReference type="SUPFAM" id="SSF52047">
    <property type="entry name" value="RNI-like"/>
    <property type="match status" value="1"/>
</dbReference>
<accession>A0A9N9B9D0</accession>
<comment type="caution">
    <text evidence="1">The sequence shown here is derived from an EMBL/GenBank/DDBJ whole genome shotgun (WGS) entry which is preliminary data.</text>
</comment>
<evidence type="ECO:0000313" key="1">
    <source>
        <dbReference type="EMBL" id="CAG8557940.1"/>
    </source>
</evidence>
<reference evidence="1" key="1">
    <citation type="submission" date="2021-06" db="EMBL/GenBank/DDBJ databases">
        <authorList>
            <person name="Kallberg Y."/>
            <person name="Tangrot J."/>
            <person name="Rosling A."/>
        </authorList>
    </citation>
    <scope>NUCLEOTIDE SEQUENCE</scope>
    <source>
        <strain evidence="1">IA702</strain>
    </source>
</reference>
<proteinExistence type="predicted"/>
<dbReference type="Gene3D" id="3.80.10.10">
    <property type="entry name" value="Ribonuclease Inhibitor"/>
    <property type="match status" value="1"/>
</dbReference>
<name>A0A9N9B9D0_9GLOM</name>
<gene>
    <name evidence="1" type="ORF">POCULU_LOCUS5362</name>
</gene>
<dbReference type="AlphaFoldDB" id="A0A9N9B9D0"/>
<protein>
    <submittedName>
        <fullName evidence="1">4451_t:CDS:1</fullName>
    </submittedName>
</protein>
<dbReference type="InterPro" id="IPR032675">
    <property type="entry name" value="LRR_dom_sf"/>
</dbReference>